<accession>A0A2Z5G2I0</accession>
<keyword evidence="2" id="KW-0862">Zinc</keyword>
<evidence type="ECO:0000313" key="5">
    <source>
        <dbReference type="EMBL" id="AXC13312.1"/>
    </source>
</evidence>
<gene>
    <name evidence="5" type="ORF">ACPOL_4033</name>
</gene>
<dbReference type="InterPro" id="IPR013154">
    <property type="entry name" value="ADH-like_N"/>
</dbReference>
<dbReference type="GO" id="GO:0046872">
    <property type="term" value="F:metal ion binding"/>
    <property type="evidence" value="ECO:0007669"/>
    <property type="project" value="UniProtKB-KW"/>
</dbReference>
<evidence type="ECO:0000256" key="3">
    <source>
        <dbReference type="ARBA" id="ARBA00023002"/>
    </source>
</evidence>
<dbReference type="KEGG" id="abas:ACPOL_4033"/>
<evidence type="ECO:0000256" key="2">
    <source>
        <dbReference type="ARBA" id="ARBA00022833"/>
    </source>
</evidence>
<dbReference type="SUPFAM" id="SSF51735">
    <property type="entry name" value="NAD(P)-binding Rossmann-fold domains"/>
    <property type="match status" value="1"/>
</dbReference>
<proteinExistence type="predicted"/>
<evidence type="ECO:0000256" key="1">
    <source>
        <dbReference type="ARBA" id="ARBA00022723"/>
    </source>
</evidence>
<evidence type="ECO:0000313" key="6">
    <source>
        <dbReference type="Proteomes" id="UP000253606"/>
    </source>
</evidence>
<dbReference type="GO" id="GO:0016491">
    <property type="term" value="F:oxidoreductase activity"/>
    <property type="evidence" value="ECO:0007669"/>
    <property type="project" value="UniProtKB-KW"/>
</dbReference>
<protein>
    <submittedName>
        <fullName evidence="5">Threonine dehydrogenase</fullName>
    </submittedName>
</protein>
<keyword evidence="6" id="KW-1185">Reference proteome</keyword>
<dbReference type="Gene3D" id="3.40.50.720">
    <property type="entry name" value="NAD(P)-binding Rossmann-like Domain"/>
    <property type="match status" value="1"/>
</dbReference>
<dbReference type="InterPro" id="IPR011032">
    <property type="entry name" value="GroES-like_sf"/>
</dbReference>
<dbReference type="PANTHER" id="PTHR43401:SF2">
    <property type="entry name" value="L-THREONINE 3-DEHYDROGENASE"/>
    <property type="match status" value="1"/>
</dbReference>
<dbReference type="EMBL" id="CP030840">
    <property type="protein sequence ID" value="AXC13312.1"/>
    <property type="molecule type" value="Genomic_DNA"/>
</dbReference>
<reference evidence="5 6" key="1">
    <citation type="journal article" date="2018" name="Front. Microbiol.">
        <title>Hydrolytic Capabilities as a Key to Environmental Success: Chitinolytic and Cellulolytic Acidobacteria From Acidic Sub-arctic Soils and Boreal Peatlands.</title>
        <authorList>
            <person name="Belova S.E."/>
            <person name="Ravin N.V."/>
            <person name="Pankratov T.A."/>
            <person name="Rakitin A.L."/>
            <person name="Ivanova A.A."/>
            <person name="Beletsky A.V."/>
            <person name="Mardanov A.V."/>
            <person name="Sinninghe Damste J.S."/>
            <person name="Dedysh S.N."/>
        </authorList>
    </citation>
    <scope>NUCLEOTIDE SEQUENCE [LARGE SCALE GENOMIC DNA]</scope>
    <source>
        <strain evidence="5 6">SBC82</strain>
    </source>
</reference>
<dbReference type="PANTHER" id="PTHR43401">
    <property type="entry name" value="L-THREONINE 3-DEHYDROGENASE"/>
    <property type="match status" value="1"/>
</dbReference>
<dbReference type="InterPro" id="IPR020843">
    <property type="entry name" value="ER"/>
</dbReference>
<evidence type="ECO:0000259" key="4">
    <source>
        <dbReference type="SMART" id="SM00829"/>
    </source>
</evidence>
<dbReference type="SUPFAM" id="SSF50129">
    <property type="entry name" value="GroES-like"/>
    <property type="match status" value="1"/>
</dbReference>
<dbReference type="SMART" id="SM00829">
    <property type="entry name" value="PKS_ER"/>
    <property type="match status" value="1"/>
</dbReference>
<feature type="domain" description="Enoyl reductase (ER)" evidence="4">
    <location>
        <begin position="11"/>
        <end position="334"/>
    </location>
</feature>
<dbReference type="Gene3D" id="3.90.180.10">
    <property type="entry name" value="Medium-chain alcohol dehydrogenases, catalytic domain"/>
    <property type="match status" value="1"/>
</dbReference>
<dbReference type="Pfam" id="PF00107">
    <property type="entry name" value="ADH_zinc_N"/>
    <property type="match status" value="1"/>
</dbReference>
<dbReference type="AlphaFoldDB" id="A0A2Z5G2I0"/>
<sequence length="341" mass="36359">METMLAARYMGPDHIEARQVSLPKIAPGEALIQVEACGFCGSDINIVAGTHPRAQSPLTIGHELSGRIVEIADVTTALAVGDHVTSYPLISCGVCHACTHGNPHVCRQLRLFGFDVDGGMAEFVKLPVASLMKLPDDMPASIGALIEPLAVAVHGVHRARLEGVSVAAVLGAGPIGILTALVAKHMGIRDVLISDVQPARLKLATGLGLEAFAAGASLRAQIMELSNQNGADVIYECAGHPSSAKEMTALVRSRGTIVNLGVFKRPVEVDLQAINFKEVEIIGSRVYERKDFRAAIDMAMSLPLAPIISREFSLDHISEAFRLFRDGEVCKVMILPLARPQ</sequence>
<keyword evidence="3" id="KW-0560">Oxidoreductase</keyword>
<organism evidence="5 6">
    <name type="scientific">Acidisarcina polymorpha</name>
    <dbReference type="NCBI Taxonomy" id="2211140"/>
    <lineage>
        <taxon>Bacteria</taxon>
        <taxon>Pseudomonadati</taxon>
        <taxon>Acidobacteriota</taxon>
        <taxon>Terriglobia</taxon>
        <taxon>Terriglobales</taxon>
        <taxon>Acidobacteriaceae</taxon>
        <taxon>Acidisarcina</taxon>
    </lineage>
</organism>
<dbReference type="OrthoDB" id="9769198at2"/>
<dbReference type="InterPro" id="IPR050129">
    <property type="entry name" value="Zn_alcohol_dh"/>
</dbReference>
<dbReference type="InterPro" id="IPR036291">
    <property type="entry name" value="NAD(P)-bd_dom_sf"/>
</dbReference>
<dbReference type="Proteomes" id="UP000253606">
    <property type="component" value="Chromosome"/>
</dbReference>
<name>A0A2Z5G2I0_9BACT</name>
<dbReference type="RefSeq" id="WP_114208335.1">
    <property type="nucleotide sequence ID" value="NZ_CP030840.1"/>
</dbReference>
<dbReference type="InterPro" id="IPR013149">
    <property type="entry name" value="ADH-like_C"/>
</dbReference>
<dbReference type="Pfam" id="PF08240">
    <property type="entry name" value="ADH_N"/>
    <property type="match status" value="1"/>
</dbReference>
<keyword evidence="1" id="KW-0479">Metal-binding</keyword>